<dbReference type="InterPro" id="IPR011009">
    <property type="entry name" value="Kinase-like_dom_sf"/>
</dbReference>
<dbReference type="RefSeq" id="WP_146503124.1">
    <property type="nucleotide sequence ID" value="NZ_SJPG01000001.1"/>
</dbReference>
<organism evidence="4 5">
    <name type="scientific">Rubinisphaera italica</name>
    <dbReference type="NCBI Taxonomy" id="2527969"/>
    <lineage>
        <taxon>Bacteria</taxon>
        <taxon>Pseudomonadati</taxon>
        <taxon>Planctomycetota</taxon>
        <taxon>Planctomycetia</taxon>
        <taxon>Planctomycetales</taxon>
        <taxon>Planctomycetaceae</taxon>
        <taxon>Rubinisphaera</taxon>
    </lineage>
</organism>
<evidence type="ECO:0000256" key="2">
    <source>
        <dbReference type="SAM" id="Phobius"/>
    </source>
</evidence>
<dbReference type="SUPFAM" id="SSF56112">
    <property type="entry name" value="Protein kinase-like (PK-like)"/>
    <property type="match status" value="1"/>
</dbReference>
<dbReference type="PANTHER" id="PTHR10566:SF113">
    <property type="entry name" value="PROTEIN ACTIVITY OF BC1 COMPLEX KINASE 7, CHLOROPLASTIC"/>
    <property type="match status" value="1"/>
</dbReference>
<dbReference type="Pfam" id="PF03109">
    <property type="entry name" value="ABC1"/>
    <property type="match status" value="1"/>
</dbReference>
<dbReference type="EMBL" id="SJPG01000001">
    <property type="protein sequence ID" value="TWT61092.1"/>
    <property type="molecule type" value="Genomic_DNA"/>
</dbReference>
<feature type="domain" description="ABC1 atypical kinase-like" evidence="3">
    <location>
        <begin position="100"/>
        <end position="343"/>
    </location>
</feature>
<keyword evidence="2" id="KW-0812">Transmembrane</keyword>
<accession>A0A5C5XGU9</accession>
<reference evidence="4 5" key="1">
    <citation type="submission" date="2019-02" db="EMBL/GenBank/DDBJ databases">
        <title>Deep-cultivation of Planctomycetes and their phenomic and genomic characterization uncovers novel biology.</title>
        <authorList>
            <person name="Wiegand S."/>
            <person name="Jogler M."/>
            <person name="Boedeker C."/>
            <person name="Pinto D."/>
            <person name="Vollmers J."/>
            <person name="Rivas-Marin E."/>
            <person name="Kohn T."/>
            <person name="Peeters S.H."/>
            <person name="Heuer A."/>
            <person name="Rast P."/>
            <person name="Oberbeckmann S."/>
            <person name="Bunk B."/>
            <person name="Jeske O."/>
            <person name="Meyerdierks A."/>
            <person name="Storesund J.E."/>
            <person name="Kallscheuer N."/>
            <person name="Luecker S."/>
            <person name="Lage O.M."/>
            <person name="Pohl T."/>
            <person name="Merkel B.J."/>
            <person name="Hornburger P."/>
            <person name="Mueller R.-W."/>
            <person name="Bruemmer F."/>
            <person name="Labrenz M."/>
            <person name="Spormann A.M."/>
            <person name="Op Den Camp H."/>
            <person name="Overmann J."/>
            <person name="Amann R."/>
            <person name="Jetten M.S.M."/>
            <person name="Mascher T."/>
            <person name="Medema M.H."/>
            <person name="Devos D.P."/>
            <person name="Kaster A.-K."/>
            <person name="Ovreas L."/>
            <person name="Rohde M."/>
            <person name="Galperin M.Y."/>
            <person name="Jogler C."/>
        </authorList>
    </citation>
    <scope>NUCLEOTIDE SEQUENCE [LARGE SCALE GENOMIC DNA]</scope>
    <source>
        <strain evidence="4 5">Pan54</strain>
    </source>
</reference>
<keyword evidence="4" id="KW-0808">Transferase</keyword>
<comment type="caution">
    <text evidence="4">The sequence shown here is derived from an EMBL/GenBank/DDBJ whole genome shotgun (WGS) entry which is preliminary data.</text>
</comment>
<evidence type="ECO:0000313" key="5">
    <source>
        <dbReference type="Proteomes" id="UP000316095"/>
    </source>
</evidence>
<feature type="transmembrane region" description="Helical" evidence="2">
    <location>
        <begin position="529"/>
        <end position="550"/>
    </location>
</feature>
<keyword evidence="5" id="KW-1185">Reference proteome</keyword>
<protein>
    <recommendedName>
        <fullName evidence="3">ABC1 atypical kinase-like domain-containing protein</fullName>
    </recommendedName>
</protein>
<dbReference type="InterPro" id="IPR004147">
    <property type="entry name" value="ABC1_dom"/>
</dbReference>
<evidence type="ECO:0000259" key="3">
    <source>
        <dbReference type="Pfam" id="PF03109"/>
    </source>
</evidence>
<feature type="transmembrane region" description="Helical" evidence="2">
    <location>
        <begin position="504"/>
        <end position="523"/>
    </location>
</feature>
<dbReference type="OrthoDB" id="9795390at2"/>
<comment type="similarity">
    <text evidence="1">Belongs to the protein kinase superfamily. ADCK protein kinase family.</text>
</comment>
<dbReference type="InterPro" id="IPR050154">
    <property type="entry name" value="UbiB_kinase"/>
</dbReference>
<dbReference type="GO" id="GO:0016740">
    <property type="term" value="F:transferase activity"/>
    <property type="evidence" value="ECO:0007669"/>
    <property type="project" value="UniProtKB-KW"/>
</dbReference>
<dbReference type="CDD" id="cd05121">
    <property type="entry name" value="ABC1_ADCK3-like"/>
    <property type="match status" value="1"/>
</dbReference>
<keyword evidence="2" id="KW-1133">Transmembrane helix</keyword>
<gene>
    <name evidence="4" type="primary">ubiB</name>
    <name evidence="4" type="ORF">Pan54_18260</name>
</gene>
<proteinExistence type="inferred from homology"/>
<name>A0A5C5XGU9_9PLAN</name>
<evidence type="ECO:0000313" key="4">
    <source>
        <dbReference type="EMBL" id="TWT61092.1"/>
    </source>
</evidence>
<dbReference type="Proteomes" id="UP000316095">
    <property type="component" value="Unassembled WGS sequence"/>
</dbReference>
<keyword evidence="2" id="KW-0472">Membrane</keyword>
<sequence length="555" mass="64051">MDTHPLKFLKNLRRTGEIAAILINHGFGDVVERIGLNKYLNWGRRKLLKKTEEETRTLTRGERVRLTFETLGPTFIKFGQVLSTRPDLIPQDIVDELALLQERVPPFDSQVAIQTVEKALGQTIDDCFGSFESEPLATGSLGQVHCARLPDGSEVIVKIRRPRVVRDVERDLSLIHELAALIKKHVPEAEVFDPDGLVRNFERTIRRELNYLREARSIEDFDRMFDGDASLYVPQVYPDYCRENVLVMERIRGYRVDQIFDVPCLWEKRRQIANNGARLFLKSAFENGMFHGDPHPGNFRILDDGSICLLDFGMIGILDEQMRESLVDLFIATARKDSRRCLRIMLQLCETMNDIDERHFCADYREFIDKYYGLPLDRLDIAKMLRDFVSILSTHRLRCPGDLMLLIRAIIHLDAVGRKINPEFTLVEVVVPHFKKILRDRYRPDHLWERVREEAQILGRAAHEIPLEIATALKKYNREDSSFKVKVTGMDYMVNELDRSSNRIVVGLIVASSILASSLLVRSDAATDWFSVPIYIMSSFLGIWLIYGIFRSGRL</sequence>
<evidence type="ECO:0000256" key="1">
    <source>
        <dbReference type="ARBA" id="ARBA00009670"/>
    </source>
</evidence>
<dbReference type="PANTHER" id="PTHR10566">
    <property type="entry name" value="CHAPERONE-ACTIVITY OF BC1 COMPLEX CABC1 -RELATED"/>
    <property type="match status" value="1"/>
</dbReference>
<dbReference type="AlphaFoldDB" id="A0A5C5XGU9"/>